<organism evidence="2 3">
    <name type="scientific">Gordonia phage Clawz</name>
    <dbReference type="NCBI Taxonomy" id="2743910"/>
    <lineage>
        <taxon>Viruses</taxon>
        <taxon>Duplodnaviria</taxon>
        <taxon>Heunggongvirae</taxon>
        <taxon>Uroviricota</taxon>
        <taxon>Caudoviricetes</taxon>
        <taxon>Clawzvirus</taxon>
        <taxon>Clawzvirus clawz</taxon>
    </lineage>
</organism>
<evidence type="ECO:0000256" key="1">
    <source>
        <dbReference type="SAM" id="MobiDB-lite"/>
    </source>
</evidence>
<name>A0AAE7F894_9CAUD</name>
<proteinExistence type="predicted"/>
<accession>A0AAE7F894</accession>
<feature type="region of interest" description="Disordered" evidence="1">
    <location>
        <begin position="115"/>
        <end position="142"/>
    </location>
</feature>
<dbReference type="GeneID" id="77951770"/>
<protein>
    <submittedName>
        <fullName evidence="2">Uncharacterized protein</fullName>
    </submittedName>
</protein>
<feature type="compositionally biased region" description="Basic and acidic residues" evidence="1">
    <location>
        <begin position="116"/>
        <end position="142"/>
    </location>
</feature>
<dbReference type="EMBL" id="MT498058">
    <property type="protein sequence ID" value="QKY79926.1"/>
    <property type="molecule type" value="Genomic_DNA"/>
</dbReference>
<gene>
    <name evidence="2" type="primary">14</name>
    <name evidence="2" type="ORF">SEA_CLAWZ_14</name>
</gene>
<evidence type="ECO:0000313" key="2">
    <source>
        <dbReference type="EMBL" id="QKY79926.1"/>
    </source>
</evidence>
<dbReference type="RefSeq" id="YP_010675443.1">
    <property type="nucleotide sequence ID" value="NC_071004.1"/>
</dbReference>
<keyword evidence="3" id="KW-1185">Reference proteome</keyword>
<dbReference type="KEGG" id="vg:77951770"/>
<reference evidence="2" key="1">
    <citation type="submission" date="2020-05" db="EMBL/GenBank/DDBJ databases">
        <authorList>
            <person name="Conneilly E.M."/>
            <person name="Corace M.L."/>
            <person name="Daly D."/>
            <person name="Dejene M.A."/>
            <person name="Deng Y."/>
            <person name="Kelly J.M."/>
            <person name="Masiello C.S."/>
            <person name="McDonough D."/>
            <person name="Musser E."/>
            <person name="Pecorale A.L."/>
            <person name="Ray R.F."/>
            <person name="Regan I.M."/>
            <person name="Shedd N.A."/>
            <person name="Tatone J.R."/>
            <person name="Tocci C.W."/>
            <person name="Zarate C.M."/>
            <person name="Whitefleet-Smith J.L."/>
            <person name="Garlena R.A."/>
            <person name="Russell D.A."/>
            <person name="Pope W.H."/>
            <person name="Jacobs-Sera D."/>
            <person name="Hatfull G.F."/>
        </authorList>
    </citation>
    <scope>NUCLEOTIDE SEQUENCE</scope>
</reference>
<sequence length="142" mass="15665">MMWNVQTVVEREVRAESAEEAIAIAESLVLAMPHLNTRVCPTEPDVYSQADELEETGASLAAERRRQQREVAAGWPVPENMKEWLSQFAGLPYVAPGYNAPPSAADTAQLEVVDTDEPHPDLVDLPDLTDKAALHEEDVTDE</sequence>
<evidence type="ECO:0000313" key="3">
    <source>
        <dbReference type="Proteomes" id="UP000821895"/>
    </source>
</evidence>
<dbReference type="Proteomes" id="UP000821895">
    <property type="component" value="Segment"/>
</dbReference>